<dbReference type="RefSeq" id="WP_197009079.1">
    <property type="nucleotide sequence ID" value="NZ_BAABES010000014.1"/>
</dbReference>
<feature type="signal peptide" evidence="1">
    <location>
        <begin position="1"/>
        <end position="27"/>
    </location>
</feature>
<keyword evidence="2" id="KW-0762">Sugar transport</keyword>
<dbReference type="CDD" id="cd13585">
    <property type="entry name" value="PBP2_TMBP_like"/>
    <property type="match status" value="1"/>
</dbReference>
<evidence type="ECO:0000313" key="3">
    <source>
        <dbReference type="Proteomes" id="UP000614047"/>
    </source>
</evidence>
<name>A0A931DEJ3_9ACTN</name>
<comment type="caution">
    <text evidence="2">The sequence shown here is derived from an EMBL/GenBank/DDBJ whole genome shotgun (WGS) entry which is preliminary data.</text>
</comment>
<feature type="chain" id="PRO_5036882517" evidence="1">
    <location>
        <begin position="28"/>
        <end position="460"/>
    </location>
</feature>
<accession>A0A931DEJ3</accession>
<keyword evidence="2" id="KW-0813">Transport</keyword>
<sequence length="460" mass="50694">MRRRHPGPRRGIAFALACLMLATACGAGPDDRPLARHVRTGPVDDLGLLTGKPYNGTKIRLLTCCNTAAQFLGLRARTDAEFTKRTGIEVEWANIAYESFLQKIVAESALGTGTYDLVAWTDAFGASIREGVQPLNEVMRRSNITLDDYPPAFREAATAGRPGVTYGIPFRGYAYALYYRKDQYDALGLKAPETWDEYLTQLDRLKAASPRHAVAGQYGRGSGQNLFTWLSMLWSAGGDLFDAEGKAAFTSPAAVEATEKYISMLRKGYSPPASANWTETDSTQSMEQGHANTVLTWTWQYDDFTDPTKVKPDVAKAITAARLPGWPGRERVSYGMTWLMGVLRSSEKQGPAWEYIKWVTDPRTERAVALDKSDPAKASGITVHTSNMLDPQVNAANGGIPRLQEEALRDSRIIPTSIDWPRIQDAVEVAINRMAHGADVRSELRSAARQVDQIQERDGG</sequence>
<dbReference type="Gene3D" id="3.40.190.10">
    <property type="entry name" value="Periplasmic binding protein-like II"/>
    <property type="match status" value="2"/>
</dbReference>
<dbReference type="PANTHER" id="PTHR43649:SF12">
    <property type="entry name" value="DIACETYLCHITOBIOSE BINDING PROTEIN DASA"/>
    <property type="match status" value="1"/>
</dbReference>
<dbReference type="PANTHER" id="PTHR43649">
    <property type="entry name" value="ARABINOSE-BINDING PROTEIN-RELATED"/>
    <property type="match status" value="1"/>
</dbReference>
<organism evidence="2 3">
    <name type="scientific">Actinomadura viridis</name>
    <dbReference type="NCBI Taxonomy" id="58110"/>
    <lineage>
        <taxon>Bacteria</taxon>
        <taxon>Bacillati</taxon>
        <taxon>Actinomycetota</taxon>
        <taxon>Actinomycetes</taxon>
        <taxon>Streptosporangiales</taxon>
        <taxon>Thermomonosporaceae</taxon>
        <taxon>Actinomadura</taxon>
    </lineage>
</organism>
<proteinExistence type="predicted"/>
<dbReference type="PROSITE" id="PS51257">
    <property type="entry name" value="PROKAR_LIPOPROTEIN"/>
    <property type="match status" value="1"/>
</dbReference>
<keyword evidence="1" id="KW-0732">Signal</keyword>
<dbReference type="AlphaFoldDB" id="A0A931DEJ3"/>
<dbReference type="InterPro" id="IPR006059">
    <property type="entry name" value="SBP"/>
</dbReference>
<dbReference type="InterPro" id="IPR050490">
    <property type="entry name" value="Bact_solute-bd_prot1"/>
</dbReference>
<dbReference type="Pfam" id="PF01547">
    <property type="entry name" value="SBP_bac_1"/>
    <property type="match status" value="1"/>
</dbReference>
<evidence type="ECO:0000313" key="2">
    <source>
        <dbReference type="EMBL" id="MBG6086021.1"/>
    </source>
</evidence>
<protein>
    <submittedName>
        <fullName evidence="2">Multiple sugar transport system substrate-binding protein</fullName>
    </submittedName>
</protein>
<dbReference type="EMBL" id="JADOUA010000001">
    <property type="protein sequence ID" value="MBG6086021.1"/>
    <property type="molecule type" value="Genomic_DNA"/>
</dbReference>
<gene>
    <name evidence="2" type="ORF">IW256_000134</name>
</gene>
<reference evidence="2" key="1">
    <citation type="submission" date="2020-11" db="EMBL/GenBank/DDBJ databases">
        <title>Sequencing the genomes of 1000 actinobacteria strains.</title>
        <authorList>
            <person name="Klenk H.-P."/>
        </authorList>
    </citation>
    <scope>NUCLEOTIDE SEQUENCE</scope>
    <source>
        <strain evidence="2">DSM 43175</strain>
    </source>
</reference>
<dbReference type="Proteomes" id="UP000614047">
    <property type="component" value="Unassembled WGS sequence"/>
</dbReference>
<keyword evidence="3" id="KW-1185">Reference proteome</keyword>
<evidence type="ECO:0000256" key="1">
    <source>
        <dbReference type="SAM" id="SignalP"/>
    </source>
</evidence>
<dbReference type="SUPFAM" id="SSF53850">
    <property type="entry name" value="Periplasmic binding protein-like II"/>
    <property type="match status" value="1"/>
</dbReference>